<reference evidence="9 10" key="1">
    <citation type="submission" date="2020-08" db="EMBL/GenBank/DDBJ databases">
        <title>Genomic Encyclopedia of Type Strains, Phase IV (KMG-IV): sequencing the most valuable type-strain genomes for metagenomic binning, comparative biology and taxonomic classification.</title>
        <authorList>
            <person name="Goeker M."/>
        </authorList>
    </citation>
    <scope>NUCLEOTIDE SEQUENCE [LARGE SCALE GENOMIC DNA]</scope>
    <source>
        <strain evidence="9 10">DSM 29854</strain>
    </source>
</reference>
<dbReference type="RefSeq" id="WP_182513068.1">
    <property type="nucleotide sequence ID" value="NZ_JACJIQ010000008.1"/>
</dbReference>
<keyword evidence="6 8" id="KW-1133">Transmembrane helix</keyword>
<evidence type="ECO:0000256" key="7">
    <source>
        <dbReference type="ARBA" id="ARBA00023136"/>
    </source>
</evidence>
<evidence type="ECO:0000256" key="3">
    <source>
        <dbReference type="ARBA" id="ARBA00022676"/>
    </source>
</evidence>
<accession>A0A839GF72</accession>
<dbReference type="GO" id="GO:0016763">
    <property type="term" value="F:pentosyltransferase activity"/>
    <property type="evidence" value="ECO:0007669"/>
    <property type="project" value="TreeGrafter"/>
</dbReference>
<proteinExistence type="predicted"/>
<evidence type="ECO:0000256" key="1">
    <source>
        <dbReference type="ARBA" id="ARBA00004651"/>
    </source>
</evidence>
<feature type="transmembrane region" description="Helical" evidence="8">
    <location>
        <begin position="195"/>
        <end position="212"/>
    </location>
</feature>
<dbReference type="PANTHER" id="PTHR33908">
    <property type="entry name" value="MANNOSYLTRANSFERASE YKCB-RELATED"/>
    <property type="match status" value="1"/>
</dbReference>
<comment type="caution">
    <text evidence="9">The sequence shown here is derived from an EMBL/GenBank/DDBJ whole genome shotgun (WGS) entry which is preliminary data.</text>
</comment>
<dbReference type="EMBL" id="JACJIQ010000008">
    <property type="protein sequence ID" value="MBA9077552.1"/>
    <property type="molecule type" value="Genomic_DNA"/>
</dbReference>
<feature type="transmembrane region" description="Helical" evidence="8">
    <location>
        <begin position="291"/>
        <end position="312"/>
    </location>
</feature>
<keyword evidence="2" id="KW-1003">Cell membrane</keyword>
<evidence type="ECO:0000256" key="6">
    <source>
        <dbReference type="ARBA" id="ARBA00022989"/>
    </source>
</evidence>
<evidence type="ECO:0000256" key="2">
    <source>
        <dbReference type="ARBA" id="ARBA00022475"/>
    </source>
</evidence>
<evidence type="ECO:0000256" key="4">
    <source>
        <dbReference type="ARBA" id="ARBA00022679"/>
    </source>
</evidence>
<name>A0A839GF72_9BACT</name>
<dbReference type="InterPro" id="IPR050297">
    <property type="entry name" value="LipidA_mod_glycosyltrf_83"/>
</dbReference>
<evidence type="ECO:0000256" key="5">
    <source>
        <dbReference type="ARBA" id="ARBA00022692"/>
    </source>
</evidence>
<evidence type="ECO:0008006" key="11">
    <source>
        <dbReference type="Google" id="ProtNLM"/>
    </source>
</evidence>
<feature type="transmembrane region" description="Helical" evidence="8">
    <location>
        <begin position="268"/>
        <end position="285"/>
    </location>
</feature>
<feature type="transmembrane region" description="Helical" evidence="8">
    <location>
        <begin position="12"/>
        <end position="33"/>
    </location>
</feature>
<evidence type="ECO:0000313" key="10">
    <source>
        <dbReference type="Proteomes" id="UP000563094"/>
    </source>
</evidence>
<feature type="transmembrane region" description="Helical" evidence="8">
    <location>
        <begin position="123"/>
        <end position="147"/>
    </location>
</feature>
<evidence type="ECO:0000313" key="9">
    <source>
        <dbReference type="EMBL" id="MBA9077552.1"/>
    </source>
</evidence>
<keyword evidence="3" id="KW-0328">Glycosyltransferase</keyword>
<dbReference type="GO" id="GO:0009103">
    <property type="term" value="P:lipopolysaccharide biosynthetic process"/>
    <property type="evidence" value="ECO:0007669"/>
    <property type="project" value="UniProtKB-ARBA"/>
</dbReference>
<dbReference type="AlphaFoldDB" id="A0A839GF72"/>
<keyword evidence="5 8" id="KW-0812">Transmembrane</keyword>
<sequence>MKNKELVCKGLLFIGWLALQVFLYDHFGVRIVYDSHRFIKFTTQLVQEQPVTNPHVLRYLGYPIFLFPFLKAGLTFQWVVLVQAIFSGIAGALLYKAAAALTQNFRIATIAAALFLWNPDLQAYNFYILTDSLFISLTTICLCLTLLPKSRFLWGVFMAAIVWATLVRPNGFLVPVTVAVYFLLEKKPFAAFNKWTVAAVSLVAGGFLLWVLDRFLLPTFGLMHTYERGDIIFGYYEILVNQYHQPQIPPVSSSRLQELAWFITHNPIYFLAVALLKGFFFLIHAKPYYSLGHNMAIVCFLMPIYVFAWLGFRKSGFTRAQKALLLIPVLLQLGITMLTVEDWDGRWLYPVLPPIFLLAALGGWSYLSRFLTSSARAQ</sequence>
<feature type="transmembrane region" description="Helical" evidence="8">
    <location>
        <begin position="154"/>
        <end position="183"/>
    </location>
</feature>
<protein>
    <recommendedName>
        <fullName evidence="11">Glycosyltransferase RgtA/B/C/D-like domain-containing protein</fullName>
    </recommendedName>
</protein>
<dbReference type="PANTHER" id="PTHR33908:SF11">
    <property type="entry name" value="MEMBRANE PROTEIN"/>
    <property type="match status" value="1"/>
</dbReference>
<keyword evidence="10" id="KW-1185">Reference proteome</keyword>
<keyword evidence="4" id="KW-0808">Transferase</keyword>
<comment type="subcellular location">
    <subcellularLocation>
        <location evidence="1">Cell membrane</location>
        <topology evidence="1">Multi-pass membrane protein</topology>
    </subcellularLocation>
</comment>
<feature type="transmembrane region" description="Helical" evidence="8">
    <location>
        <begin position="347"/>
        <end position="367"/>
    </location>
</feature>
<organism evidence="9 10">
    <name type="scientific">Rufibacter quisquiliarum</name>
    <dbReference type="NCBI Taxonomy" id="1549639"/>
    <lineage>
        <taxon>Bacteria</taxon>
        <taxon>Pseudomonadati</taxon>
        <taxon>Bacteroidota</taxon>
        <taxon>Cytophagia</taxon>
        <taxon>Cytophagales</taxon>
        <taxon>Hymenobacteraceae</taxon>
        <taxon>Rufibacter</taxon>
    </lineage>
</organism>
<gene>
    <name evidence="9" type="ORF">FHS90_002270</name>
</gene>
<dbReference type="Proteomes" id="UP000563094">
    <property type="component" value="Unassembled WGS sequence"/>
</dbReference>
<dbReference type="GO" id="GO:0005886">
    <property type="term" value="C:plasma membrane"/>
    <property type="evidence" value="ECO:0007669"/>
    <property type="project" value="UniProtKB-SubCell"/>
</dbReference>
<keyword evidence="7 8" id="KW-0472">Membrane</keyword>
<evidence type="ECO:0000256" key="8">
    <source>
        <dbReference type="SAM" id="Phobius"/>
    </source>
</evidence>